<dbReference type="PROSITE" id="PS50042">
    <property type="entry name" value="CNMP_BINDING_3"/>
    <property type="match status" value="3"/>
</dbReference>
<dbReference type="SMR" id="G5AFV2"/>
<feature type="domain" description="Cyclic nucleotide-binding" evidence="20">
    <location>
        <begin position="103"/>
        <end position="203"/>
    </location>
</feature>
<evidence type="ECO:0000313" key="23">
    <source>
        <dbReference type="Proteomes" id="UP000002640"/>
    </source>
</evidence>
<evidence type="ECO:0000256" key="4">
    <source>
        <dbReference type="ARBA" id="ARBA00022490"/>
    </source>
</evidence>
<dbReference type="SUPFAM" id="SSF56112">
    <property type="entry name" value="Protein kinase-like (PK-like)"/>
    <property type="match status" value="1"/>
</dbReference>
<evidence type="ECO:0000256" key="3">
    <source>
        <dbReference type="ARBA" id="ARBA00012428"/>
    </source>
</evidence>
<dbReference type="PANTHER" id="PTHR24353">
    <property type="entry name" value="CYCLIC NUCLEOTIDE-DEPENDENT PROTEIN KINASE"/>
    <property type="match status" value="1"/>
</dbReference>
<dbReference type="InterPro" id="IPR000595">
    <property type="entry name" value="cNMP-bd_dom"/>
</dbReference>
<dbReference type="PROSITE" id="PS00888">
    <property type="entry name" value="CNMP_BINDING_1"/>
    <property type="match status" value="2"/>
</dbReference>
<evidence type="ECO:0000259" key="20">
    <source>
        <dbReference type="PROSITE" id="PS50042"/>
    </source>
</evidence>
<feature type="region of interest" description="Disordered" evidence="18">
    <location>
        <begin position="397"/>
        <end position="416"/>
    </location>
</feature>
<evidence type="ECO:0000256" key="6">
    <source>
        <dbReference type="ARBA" id="ARBA00022535"/>
    </source>
</evidence>
<evidence type="ECO:0000256" key="18">
    <source>
        <dbReference type="SAM" id="MobiDB-lite"/>
    </source>
</evidence>
<dbReference type="Gene3D" id="2.60.120.10">
    <property type="entry name" value="Jelly Rolls"/>
    <property type="match status" value="3"/>
</dbReference>
<comment type="cofactor">
    <cofactor evidence="1">
        <name>Mg(2+)</name>
        <dbReference type="ChEBI" id="CHEBI:18420"/>
    </cofactor>
</comment>
<evidence type="ECO:0000256" key="7">
    <source>
        <dbReference type="ARBA" id="ARBA00022679"/>
    </source>
</evidence>
<dbReference type="InterPro" id="IPR017441">
    <property type="entry name" value="Protein_kinase_ATP_BS"/>
</dbReference>
<keyword evidence="13" id="KW-0142">cGMP-binding</keyword>
<dbReference type="GO" id="GO:0030553">
    <property type="term" value="F:cGMP binding"/>
    <property type="evidence" value="ECO:0007669"/>
    <property type="project" value="UniProtKB-KW"/>
</dbReference>
<dbReference type="Gene3D" id="3.30.200.20">
    <property type="entry name" value="Phosphorylase Kinase, domain 1"/>
    <property type="match status" value="1"/>
</dbReference>
<dbReference type="OMA" id="FPAFDNF"/>
<feature type="compositionally biased region" description="Low complexity" evidence="18">
    <location>
        <begin position="18"/>
        <end position="29"/>
    </location>
</feature>
<dbReference type="PRINTS" id="PR00103">
    <property type="entry name" value="CAMPKINASE"/>
</dbReference>
<keyword evidence="9 17" id="KW-0547">Nucleotide-binding</keyword>
<keyword evidence="5" id="KW-0723">Serine/threonine-protein kinase</keyword>
<dbReference type="STRING" id="1094619.G5AFV2"/>
<dbReference type="KEGG" id="psoj:PHYSODRAFT_261959"/>
<keyword evidence="23" id="KW-1185">Reference proteome</keyword>
<feature type="binding site" evidence="17">
    <location>
        <position position="547"/>
    </location>
    <ligand>
        <name>ATP</name>
        <dbReference type="ChEBI" id="CHEBI:30616"/>
    </ligand>
</feature>
<dbReference type="FunCoup" id="G5AFV2">
    <property type="interactions" value="4"/>
</dbReference>
<dbReference type="InterPro" id="IPR000961">
    <property type="entry name" value="AGC-kinase_C"/>
</dbReference>
<dbReference type="SUPFAM" id="SSF51206">
    <property type="entry name" value="cAMP-binding domain-like"/>
    <property type="match status" value="3"/>
</dbReference>
<dbReference type="GO" id="GO:0004691">
    <property type="term" value="F:cAMP-dependent protein kinase activity"/>
    <property type="evidence" value="ECO:0007669"/>
    <property type="project" value="TreeGrafter"/>
</dbReference>
<dbReference type="PROSITE" id="PS00889">
    <property type="entry name" value="CNMP_BINDING_2"/>
    <property type="match status" value="2"/>
</dbReference>
<comment type="catalytic activity">
    <reaction evidence="15">
        <text>L-threonyl-[protein] + ATP = O-phospho-L-threonyl-[protein] + ADP + H(+)</text>
        <dbReference type="Rhea" id="RHEA:46608"/>
        <dbReference type="Rhea" id="RHEA-COMP:11060"/>
        <dbReference type="Rhea" id="RHEA-COMP:11605"/>
        <dbReference type="ChEBI" id="CHEBI:15378"/>
        <dbReference type="ChEBI" id="CHEBI:30013"/>
        <dbReference type="ChEBI" id="CHEBI:30616"/>
        <dbReference type="ChEBI" id="CHEBI:61977"/>
        <dbReference type="ChEBI" id="CHEBI:456216"/>
        <dbReference type="EC" id="2.7.11.12"/>
    </reaction>
</comment>
<dbReference type="InterPro" id="IPR011009">
    <property type="entry name" value="Kinase-like_dom_sf"/>
</dbReference>
<accession>G5AFV2</accession>
<evidence type="ECO:0000256" key="16">
    <source>
        <dbReference type="ARBA" id="ARBA00047462"/>
    </source>
</evidence>
<evidence type="ECO:0000256" key="13">
    <source>
        <dbReference type="ARBA" id="ARBA00022992"/>
    </source>
</evidence>
<proteinExistence type="inferred from homology"/>
<evidence type="ECO:0000256" key="9">
    <source>
        <dbReference type="ARBA" id="ARBA00022741"/>
    </source>
</evidence>
<sequence length="834" mass="92433">MGCVSSVQRHLADENADASEASQSASSQSVPFTKTPSVAQVHEGVLSEMVRFRRPNIRDSAGFDVVDSEEVTLLIQQGGATDGPQLLPEEQEAVVTALRGNVIFSCMQTEQLQSLAKCMFVQVVKAGETVITEGEIGDKFYVVRSGRFDVVASDGHTINRLAVGSTFGELGLIYRAKRTATVISDPKVPGSLFALPGKYFRYVAAQRSLETYQSSLDALKKVKLLSSLTAEQLEVVAASVYSLQYRPGDTIVHKGEPGRVMYMIQAGTVMCTDIGSGSAAIAKVELKEGDYFGERALLSAEPRSATVVAQTDVRVIALDQTTFTSLLGPLQQVLDYNRMLRTLESITVMKKVPYALKKKLLDSARIVHFEPNETILNEGDEGDTFYILKEGEAKMLQQPKSRSSSTASSSSAPASPIHKIVPLNNGNVELPSPPPPLPSLEVARILPGDTFGELAILDRRCQPASIIACTKVECFALTSRDFDNIFESVKEDLYDLAMQKESVSCDKLFAHSITLSSLKYICAIGMGSFGVVHMAEHVPTGRFVAVKEMWKSRLEKFRQTHHIYSEKKLLMQIDSQFLLKCYATLQDEKKIYFVTELLVGGELFRRIVTPAGIPILLSQPDTRFYAACCIKALEYLHEHNIIYRDLKPENILLDSSGYAKLVDFGFAKKLTGKTYTLCGTPEYLAPEIILGIGHNVAVDCWGLGILIYEMVVGDSPFSSPDEDHLAVCRNILQGHISFPSDCDSDWKSVVQALLHRQPEKRASMIAGSLLNVRKEKWLAKFDWESFTQRTMPTPWIPDVTSEIDTKYFPHVSKEELAEFESWKEHKPVDNWEGF</sequence>
<dbReference type="InterPro" id="IPR008271">
    <property type="entry name" value="Ser/Thr_kinase_AS"/>
</dbReference>
<dbReference type="SMART" id="SM00220">
    <property type="entry name" value="S_TKc"/>
    <property type="match status" value="1"/>
</dbReference>
<dbReference type="InParanoid" id="G5AFV2"/>
<feature type="domain" description="Cyclic nucleotide-binding" evidence="20">
    <location>
        <begin position="348"/>
        <end position="486"/>
    </location>
</feature>
<dbReference type="SMART" id="SM00100">
    <property type="entry name" value="cNMP"/>
    <property type="match status" value="3"/>
</dbReference>
<protein>
    <recommendedName>
        <fullName evidence="14">cGMP-dependent protein kinase</fullName>
        <ecNumber evidence="3">2.7.11.12</ecNumber>
    </recommendedName>
</protein>
<feature type="compositionally biased region" description="Low complexity" evidence="18">
    <location>
        <begin position="399"/>
        <end position="416"/>
    </location>
</feature>
<organism evidence="22 23">
    <name type="scientific">Phytophthora sojae (strain P6497)</name>
    <name type="common">Soybean stem and root rot agent</name>
    <name type="synonym">Phytophthora megasperma f. sp. glycines</name>
    <dbReference type="NCBI Taxonomy" id="1094619"/>
    <lineage>
        <taxon>Eukaryota</taxon>
        <taxon>Sar</taxon>
        <taxon>Stramenopiles</taxon>
        <taxon>Oomycota</taxon>
        <taxon>Peronosporomycetes</taxon>
        <taxon>Peronosporales</taxon>
        <taxon>Peronosporaceae</taxon>
        <taxon>Phytophthora</taxon>
    </lineage>
</organism>
<dbReference type="EC" id="2.7.11.12" evidence="3"/>
<evidence type="ECO:0000256" key="17">
    <source>
        <dbReference type="PROSITE-ProRule" id="PRU10141"/>
    </source>
</evidence>
<evidence type="ECO:0000256" key="8">
    <source>
        <dbReference type="ARBA" id="ARBA00022723"/>
    </source>
</evidence>
<dbReference type="GO" id="GO:0005952">
    <property type="term" value="C:cAMP-dependent protein kinase complex"/>
    <property type="evidence" value="ECO:0007669"/>
    <property type="project" value="TreeGrafter"/>
</dbReference>
<evidence type="ECO:0000256" key="14">
    <source>
        <dbReference type="ARBA" id="ARBA00024113"/>
    </source>
</evidence>
<reference evidence="22 23" key="1">
    <citation type="journal article" date="2006" name="Science">
        <title>Phytophthora genome sequences uncover evolutionary origins and mechanisms of pathogenesis.</title>
        <authorList>
            <person name="Tyler B.M."/>
            <person name="Tripathy S."/>
            <person name="Zhang X."/>
            <person name="Dehal P."/>
            <person name="Jiang R.H."/>
            <person name="Aerts A."/>
            <person name="Arredondo F.D."/>
            <person name="Baxter L."/>
            <person name="Bensasson D."/>
            <person name="Beynon J.L."/>
            <person name="Chapman J."/>
            <person name="Damasceno C.M."/>
            <person name="Dorrance A.E."/>
            <person name="Dou D."/>
            <person name="Dickerman A.W."/>
            <person name="Dubchak I.L."/>
            <person name="Garbelotto M."/>
            <person name="Gijzen M."/>
            <person name="Gordon S.G."/>
            <person name="Govers F."/>
            <person name="Grunwald N.J."/>
            <person name="Huang W."/>
            <person name="Ivors K.L."/>
            <person name="Jones R.W."/>
            <person name="Kamoun S."/>
            <person name="Krampis K."/>
            <person name="Lamour K.H."/>
            <person name="Lee M.K."/>
            <person name="McDonald W.H."/>
            <person name="Medina M."/>
            <person name="Meijer H.J."/>
            <person name="Nordberg E.K."/>
            <person name="Maclean D.J."/>
            <person name="Ospina-Giraldo M.D."/>
            <person name="Morris P.F."/>
            <person name="Phuntumart V."/>
            <person name="Putnam N.H."/>
            <person name="Rash S."/>
            <person name="Rose J.K."/>
            <person name="Sakihama Y."/>
            <person name="Salamov A.A."/>
            <person name="Savidor A."/>
            <person name="Scheuring C.F."/>
            <person name="Smith B.M."/>
            <person name="Sobral B.W."/>
            <person name="Terry A."/>
            <person name="Torto-Alalibo T.A."/>
            <person name="Win J."/>
            <person name="Xu Z."/>
            <person name="Zhang H."/>
            <person name="Grigoriev I.V."/>
            <person name="Rokhsar D.S."/>
            <person name="Boore J.L."/>
        </authorList>
    </citation>
    <scope>NUCLEOTIDE SEQUENCE [LARGE SCALE GENOMIC DNA]</scope>
    <source>
        <strain evidence="22 23">P6497</strain>
    </source>
</reference>
<dbReference type="Pfam" id="PF00027">
    <property type="entry name" value="cNMP_binding"/>
    <property type="match status" value="3"/>
</dbReference>
<feature type="domain" description="AGC-kinase C-terminal" evidence="21">
    <location>
        <begin position="779"/>
        <end position="834"/>
    </location>
</feature>
<dbReference type="PANTHER" id="PTHR24353:SF37">
    <property type="entry name" value="CAMP-DEPENDENT PROTEIN KINASE CATALYTIC SUBUNIT PRKX"/>
    <property type="match status" value="1"/>
</dbReference>
<dbReference type="Proteomes" id="UP000002640">
    <property type="component" value="Unassembled WGS sequence"/>
</dbReference>
<keyword evidence="7" id="KW-0808">Transferase</keyword>
<dbReference type="GO" id="GO:0005524">
    <property type="term" value="F:ATP binding"/>
    <property type="evidence" value="ECO:0007669"/>
    <property type="project" value="UniProtKB-UniRule"/>
</dbReference>
<dbReference type="GO" id="GO:0046872">
    <property type="term" value="F:metal ion binding"/>
    <property type="evidence" value="ECO:0007669"/>
    <property type="project" value="UniProtKB-KW"/>
</dbReference>
<keyword evidence="12" id="KW-0460">Magnesium</keyword>
<keyword evidence="4" id="KW-0963">Cytoplasm</keyword>
<name>G5AFV2_PHYSP</name>
<feature type="domain" description="Protein kinase" evidence="19">
    <location>
        <begin position="518"/>
        <end position="778"/>
    </location>
</feature>
<dbReference type="GeneID" id="20639332"/>
<dbReference type="Pfam" id="PF00069">
    <property type="entry name" value="Pkinase"/>
    <property type="match status" value="1"/>
</dbReference>
<keyword evidence="11 17" id="KW-0067">ATP-binding</keyword>
<comment type="similarity">
    <text evidence="2">Belongs to the protein kinase superfamily. AGC Ser/Thr protein kinase family. cGMP subfamily.</text>
</comment>
<keyword evidence="8" id="KW-0479">Metal-binding</keyword>
<evidence type="ECO:0000256" key="10">
    <source>
        <dbReference type="ARBA" id="ARBA00022777"/>
    </source>
</evidence>
<evidence type="ECO:0000256" key="1">
    <source>
        <dbReference type="ARBA" id="ARBA00001946"/>
    </source>
</evidence>
<evidence type="ECO:0000313" key="22">
    <source>
        <dbReference type="EMBL" id="EGZ05468.1"/>
    </source>
</evidence>
<dbReference type="InterPro" id="IPR000719">
    <property type="entry name" value="Prot_kinase_dom"/>
</dbReference>
<feature type="domain" description="Cyclic nucleotide-binding" evidence="20">
    <location>
        <begin position="224"/>
        <end position="329"/>
    </location>
</feature>
<dbReference type="PROSITE" id="PS00108">
    <property type="entry name" value="PROTEIN_KINASE_ST"/>
    <property type="match status" value="1"/>
</dbReference>
<evidence type="ECO:0000256" key="2">
    <source>
        <dbReference type="ARBA" id="ARBA00006352"/>
    </source>
</evidence>
<comment type="catalytic activity">
    <reaction evidence="16">
        <text>L-seryl-[protein] + ATP = O-phospho-L-seryl-[protein] + ADP + H(+)</text>
        <dbReference type="Rhea" id="RHEA:17989"/>
        <dbReference type="Rhea" id="RHEA-COMP:9863"/>
        <dbReference type="Rhea" id="RHEA-COMP:11604"/>
        <dbReference type="ChEBI" id="CHEBI:15378"/>
        <dbReference type="ChEBI" id="CHEBI:29999"/>
        <dbReference type="ChEBI" id="CHEBI:30616"/>
        <dbReference type="ChEBI" id="CHEBI:83421"/>
        <dbReference type="ChEBI" id="CHEBI:456216"/>
        <dbReference type="EC" id="2.7.11.12"/>
    </reaction>
</comment>
<evidence type="ECO:0000256" key="15">
    <source>
        <dbReference type="ARBA" id="ARBA00047298"/>
    </source>
</evidence>
<dbReference type="PROSITE" id="PS00107">
    <property type="entry name" value="PROTEIN_KINASE_ATP"/>
    <property type="match status" value="1"/>
</dbReference>
<dbReference type="EMBL" id="JH159166">
    <property type="protein sequence ID" value="EGZ05468.1"/>
    <property type="molecule type" value="Genomic_DNA"/>
</dbReference>
<keyword evidence="6" id="KW-0140">cGMP</keyword>
<keyword evidence="10" id="KW-0418">Kinase</keyword>
<feature type="region of interest" description="Disordered" evidence="18">
    <location>
        <begin position="1"/>
        <end position="34"/>
    </location>
</feature>
<evidence type="ECO:0000256" key="12">
    <source>
        <dbReference type="ARBA" id="ARBA00022842"/>
    </source>
</evidence>
<evidence type="ECO:0000256" key="11">
    <source>
        <dbReference type="ARBA" id="ARBA00022840"/>
    </source>
</evidence>
<evidence type="ECO:0000259" key="19">
    <source>
        <dbReference type="PROSITE" id="PS50011"/>
    </source>
</evidence>
<dbReference type="RefSeq" id="XP_009538999.1">
    <property type="nucleotide sequence ID" value="XM_009540704.1"/>
</dbReference>
<dbReference type="FunFam" id="1.10.510.10:FF:000571">
    <property type="entry name" value="Maternal embryonic leucine zipper kinase"/>
    <property type="match status" value="1"/>
</dbReference>
<dbReference type="PROSITE" id="PS51285">
    <property type="entry name" value="AGC_KINASE_CTER"/>
    <property type="match status" value="1"/>
</dbReference>
<evidence type="ECO:0000259" key="21">
    <source>
        <dbReference type="PROSITE" id="PS51285"/>
    </source>
</evidence>
<dbReference type="Gene3D" id="1.10.510.10">
    <property type="entry name" value="Transferase(Phosphotransferase) domain 1"/>
    <property type="match status" value="1"/>
</dbReference>
<dbReference type="CDD" id="cd00038">
    <property type="entry name" value="CAP_ED"/>
    <property type="match status" value="3"/>
</dbReference>
<dbReference type="AlphaFoldDB" id="G5AFV2"/>
<evidence type="ECO:0000256" key="5">
    <source>
        <dbReference type="ARBA" id="ARBA00022527"/>
    </source>
</evidence>
<dbReference type="InterPro" id="IPR014710">
    <property type="entry name" value="RmlC-like_jellyroll"/>
</dbReference>
<dbReference type="InterPro" id="IPR018488">
    <property type="entry name" value="cNMP-bd_CS"/>
</dbReference>
<dbReference type="InterPro" id="IPR018490">
    <property type="entry name" value="cNMP-bd_dom_sf"/>
</dbReference>
<gene>
    <name evidence="22" type="ORF">PHYSODRAFT_261959</name>
</gene>
<dbReference type="PROSITE" id="PS50011">
    <property type="entry name" value="PROTEIN_KINASE_DOM"/>
    <property type="match status" value="1"/>
</dbReference>
<dbReference type="GO" id="GO:0004692">
    <property type="term" value="F:cGMP-dependent protein kinase activity"/>
    <property type="evidence" value="ECO:0007669"/>
    <property type="project" value="UniProtKB-EC"/>
</dbReference>